<evidence type="ECO:0000256" key="6">
    <source>
        <dbReference type="SAM" id="Phobius"/>
    </source>
</evidence>
<feature type="transmembrane region" description="Helical" evidence="6">
    <location>
        <begin position="391"/>
        <end position="413"/>
    </location>
</feature>
<feature type="transmembrane region" description="Helical" evidence="6">
    <location>
        <begin position="196"/>
        <end position="213"/>
    </location>
</feature>
<dbReference type="PANTHER" id="PTHR30474">
    <property type="entry name" value="CELL CYCLE PROTEIN"/>
    <property type="match status" value="1"/>
</dbReference>
<feature type="transmembrane region" description="Helical" evidence="6">
    <location>
        <begin position="33"/>
        <end position="53"/>
    </location>
</feature>
<name>A0A6J6DTP9_9ZZZZ</name>
<dbReference type="GO" id="GO:0008360">
    <property type="term" value="P:regulation of cell shape"/>
    <property type="evidence" value="ECO:0007669"/>
    <property type="project" value="UniProtKB-KW"/>
</dbReference>
<dbReference type="InterPro" id="IPR001182">
    <property type="entry name" value="FtsW/RodA"/>
</dbReference>
<dbReference type="GO" id="GO:0015648">
    <property type="term" value="F:lipid-linked peptidoglycan transporter activity"/>
    <property type="evidence" value="ECO:0007669"/>
    <property type="project" value="TreeGrafter"/>
</dbReference>
<feature type="transmembrane region" description="Helical" evidence="6">
    <location>
        <begin position="92"/>
        <end position="109"/>
    </location>
</feature>
<organism evidence="7">
    <name type="scientific">freshwater metagenome</name>
    <dbReference type="NCBI Taxonomy" id="449393"/>
    <lineage>
        <taxon>unclassified sequences</taxon>
        <taxon>metagenomes</taxon>
        <taxon>ecological metagenomes</taxon>
    </lineage>
</organism>
<evidence type="ECO:0000256" key="1">
    <source>
        <dbReference type="ARBA" id="ARBA00004141"/>
    </source>
</evidence>
<accession>A0A6J6DTP9</accession>
<protein>
    <submittedName>
        <fullName evidence="7">Unannotated protein</fullName>
    </submittedName>
</protein>
<keyword evidence="4 6" id="KW-1133">Transmembrane helix</keyword>
<feature type="transmembrane region" description="Helical" evidence="6">
    <location>
        <begin position="60"/>
        <end position="80"/>
    </location>
</feature>
<evidence type="ECO:0000256" key="2">
    <source>
        <dbReference type="ARBA" id="ARBA00022692"/>
    </source>
</evidence>
<dbReference type="EMBL" id="CAEZTT010000001">
    <property type="protein sequence ID" value="CAB4566295.1"/>
    <property type="molecule type" value="Genomic_DNA"/>
</dbReference>
<feature type="transmembrane region" description="Helical" evidence="6">
    <location>
        <begin position="7"/>
        <end position="27"/>
    </location>
</feature>
<feature type="transmembrane region" description="Helical" evidence="6">
    <location>
        <begin position="358"/>
        <end position="379"/>
    </location>
</feature>
<proteinExistence type="predicted"/>
<sequence length="437" mass="46387">MRSIERNLLIIVSLVILAAFLIVDFAARGYLAPVGIVIPIVLSGLFFTIHAVLRRYRPTAAELLLPAAALLTGIGVTMIYRLTGGVGALQQTMWVAVSAILVIIILIKLPNTRVLLRTPLVFLLTGVVLLAMPLLPVIGATINGATLWLRVGPLSMQPAEFAKVVLIIGFAGFLAKHQSQLTFIHRKILGIELPRSKDILPLLIVWLIALLLLVGQRDLGTSLLFYAAAVLLLYVTTARRSWLIIGSVLLVIGGTAAALIFDHVATRFRIWLNPFADIAGDGFQVVQAIYGLAAGGIFGTGLGQGNPNLIPYVESDFIFTAIAEELGLVGASAVLLLYGLIIANAVKTAGKMRSAGNMLIAAGIAIFVFLQVLITIGGVTGALPLTGLTTIFLSAGGSSLVASWILIALLLALQDQDRIVTTLPTELSDDQTRAISL</sequence>
<evidence type="ECO:0000256" key="4">
    <source>
        <dbReference type="ARBA" id="ARBA00022989"/>
    </source>
</evidence>
<gene>
    <name evidence="7" type="ORF">UFOPK1726_00006</name>
</gene>
<dbReference type="Pfam" id="PF01098">
    <property type="entry name" value="FTSW_RODA_SPOVE"/>
    <property type="match status" value="1"/>
</dbReference>
<evidence type="ECO:0000256" key="5">
    <source>
        <dbReference type="ARBA" id="ARBA00023136"/>
    </source>
</evidence>
<evidence type="ECO:0000256" key="3">
    <source>
        <dbReference type="ARBA" id="ARBA00022960"/>
    </source>
</evidence>
<dbReference type="AlphaFoldDB" id="A0A6J6DTP9"/>
<dbReference type="GO" id="GO:0005886">
    <property type="term" value="C:plasma membrane"/>
    <property type="evidence" value="ECO:0007669"/>
    <property type="project" value="TreeGrafter"/>
</dbReference>
<feature type="transmembrane region" description="Helical" evidence="6">
    <location>
        <begin position="121"/>
        <end position="142"/>
    </location>
</feature>
<feature type="transmembrane region" description="Helical" evidence="6">
    <location>
        <begin position="242"/>
        <end position="261"/>
    </location>
</feature>
<feature type="transmembrane region" description="Helical" evidence="6">
    <location>
        <begin position="326"/>
        <end position="346"/>
    </location>
</feature>
<keyword evidence="5 6" id="KW-0472">Membrane</keyword>
<comment type="subcellular location">
    <subcellularLocation>
        <location evidence="1">Membrane</location>
        <topology evidence="1">Multi-pass membrane protein</topology>
    </subcellularLocation>
</comment>
<dbReference type="GO" id="GO:0051301">
    <property type="term" value="P:cell division"/>
    <property type="evidence" value="ECO:0007669"/>
    <property type="project" value="InterPro"/>
</dbReference>
<evidence type="ECO:0000313" key="7">
    <source>
        <dbReference type="EMBL" id="CAB4566295.1"/>
    </source>
</evidence>
<dbReference type="GO" id="GO:0032153">
    <property type="term" value="C:cell division site"/>
    <property type="evidence" value="ECO:0007669"/>
    <property type="project" value="TreeGrafter"/>
</dbReference>
<dbReference type="PANTHER" id="PTHR30474:SF3">
    <property type="entry name" value="PEPTIDOGLYCAN GLYCOSYLTRANSFERASE RODA"/>
    <property type="match status" value="1"/>
</dbReference>
<feature type="transmembrane region" description="Helical" evidence="6">
    <location>
        <begin position="219"/>
        <end position="235"/>
    </location>
</feature>
<reference evidence="7" key="1">
    <citation type="submission" date="2020-05" db="EMBL/GenBank/DDBJ databases">
        <authorList>
            <person name="Chiriac C."/>
            <person name="Salcher M."/>
            <person name="Ghai R."/>
            <person name="Kavagutti S V."/>
        </authorList>
    </citation>
    <scope>NUCLEOTIDE SEQUENCE</scope>
</reference>
<keyword evidence="2 6" id="KW-0812">Transmembrane</keyword>
<keyword evidence="3" id="KW-0133">Cell shape</keyword>